<dbReference type="Proteomes" id="UP000188268">
    <property type="component" value="Unassembled WGS sequence"/>
</dbReference>
<feature type="region of interest" description="Disordered" evidence="1">
    <location>
        <begin position="1"/>
        <end position="33"/>
    </location>
</feature>
<reference evidence="2 3" key="1">
    <citation type="submission" date="2013-09" db="EMBL/GenBank/DDBJ databases">
        <title>Corchorus capsularis genome sequencing.</title>
        <authorList>
            <person name="Alam M."/>
            <person name="Haque M.S."/>
            <person name="Islam M.S."/>
            <person name="Emdad E.M."/>
            <person name="Islam M.M."/>
            <person name="Ahmed B."/>
            <person name="Halim A."/>
            <person name="Hossen Q.M.M."/>
            <person name="Hossain M.Z."/>
            <person name="Ahmed R."/>
            <person name="Khan M.M."/>
            <person name="Islam R."/>
            <person name="Rashid M.M."/>
            <person name="Khan S.A."/>
            <person name="Rahman M.S."/>
            <person name="Alam M."/>
        </authorList>
    </citation>
    <scope>NUCLEOTIDE SEQUENCE [LARGE SCALE GENOMIC DNA]</scope>
    <source>
        <strain evidence="3">cv. CVL-1</strain>
        <tissue evidence="2">Whole seedling</tissue>
    </source>
</reference>
<name>A0A1R3FUG4_COCAP</name>
<dbReference type="Gramene" id="OMO49406">
    <property type="protein sequence ID" value="OMO49406"/>
    <property type="gene ID" value="CCACVL1_31027"/>
</dbReference>
<sequence>MYRPKFNFSSKPAETFRYGRHTSETSDSKTSTK</sequence>
<evidence type="ECO:0000313" key="2">
    <source>
        <dbReference type="EMBL" id="OMO49406.1"/>
    </source>
</evidence>
<dbReference type="EMBL" id="AWWV01016494">
    <property type="protein sequence ID" value="OMO49406.1"/>
    <property type="molecule type" value="Genomic_DNA"/>
</dbReference>
<gene>
    <name evidence="2" type="ORF">CCACVL1_31027</name>
</gene>
<evidence type="ECO:0000313" key="3">
    <source>
        <dbReference type="Proteomes" id="UP000188268"/>
    </source>
</evidence>
<dbReference type="AlphaFoldDB" id="A0A1R3FUG4"/>
<keyword evidence="3" id="KW-1185">Reference proteome</keyword>
<comment type="caution">
    <text evidence="2">The sequence shown here is derived from an EMBL/GenBank/DDBJ whole genome shotgun (WGS) entry which is preliminary data.</text>
</comment>
<organism evidence="2 3">
    <name type="scientific">Corchorus capsularis</name>
    <name type="common">Jute</name>
    <dbReference type="NCBI Taxonomy" id="210143"/>
    <lineage>
        <taxon>Eukaryota</taxon>
        <taxon>Viridiplantae</taxon>
        <taxon>Streptophyta</taxon>
        <taxon>Embryophyta</taxon>
        <taxon>Tracheophyta</taxon>
        <taxon>Spermatophyta</taxon>
        <taxon>Magnoliopsida</taxon>
        <taxon>eudicotyledons</taxon>
        <taxon>Gunneridae</taxon>
        <taxon>Pentapetalae</taxon>
        <taxon>rosids</taxon>
        <taxon>malvids</taxon>
        <taxon>Malvales</taxon>
        <taxon>Malvaceae</taxon>
        <taxon>Grewioideae</taxon>
        <taxon>Apeibeae</taxon>
        <taxon>Corchorus</taxon>
    </lineage>
</organism>
<evidence type="ECO:0000256" key="1">
    <source>
        <dbReference type="SAM" id="MobiDB-lite"/>
    </source>
</evidence>
<protein>
    <submittedName>
        <fullName evidence="2">Uncharacterized protein</fullName>
    </submittedName>
</protein>
<proteinExistence type="predicted"/>
<accession>A0A1R3FUG4</accession>